<proteinExistence type="predicted"/>
<reference evidence="2" key="1">
    <citation type="submission" date="2021-12" db="EMBL/GenBank/DDBJ databases">
        <authorList>
            <person name="King R."/>
        </authorList>
    </citation>
    <scope>NUCLEOTIDE SEQUENCE</scope>
</reference>
<protein>
    <submittedName>
        <fullName evidence="2">Uncharacterized protein</fullName>
    </submittedName>
</protein>
<keyword evidence="1" id="KW-0472">Membrane</keyword>
<dbReference type="Proteomes" id="UP001152759">
    <property type="component" value="Chromosome 7"/>
</dbReference>
<feature type="transmembrane region" description="Helical" evidence="1">
    <location>
        <begin position="49"/>
        <end position="68"/>
    </location>
</feature>
<keyword evidence="1" id="KW-0812">Transmembrane</keyword>
<evidence type="ECO:0000256" key="1">
    <source>
        <dbReference type="SAM" id="Phobius"/>
    </source>
</evidence>
<dbReference type="EMBL" id="OU963868">
    <property type="protein sequence ID" value="CAH0393898.1"/>
    <property type="molecule type" value="Genomic_DNA"/>
</dbReference>
<keyword evidence="1" id="KW-1133">Transmembrane helix</keyword>
<accession>A0A9P0F9K1</accession>
<dbReference type="AlphaFoldDB" id="A0A9P0F9K1"/>
<name>A0A9P0F9K1_BEMTA</name>
<gene>
    <name evidence="2" type="ORF">BEMITA_LOCUS12252</name>
</gene>
<evidence type="ECO:0000313" key="2">
    <source>
        <dbReference type="EMBL" id="CAH0393898.1"/>
    </source>
</evidence>
<dbReference type="KEGG" id="btab:109030035"/>
<keyword evidence="3" id="KW-1185">Reference proteome</keyword>
<organism evidence="2 3">
    <name type="scientific">Bemisia tabaci</name>
    <name type="common">Sweetpotato whitefly</name>
    <name type="synonym">Aleurodes tabaci</name>
    <dbReference type="NCBI Taxonomy" id="7038"/>
    <lineage>
        <taxon>Eukaryota</taxon>
        <taxon>Metazoa</taxon>
        <taxon>Ecdysozoa</taxon>
        <taxon>Arthropoda</taxon>
        <taxon>Hexapoda</taxon>
        <taxon>Insecta</taxon>
        <taxon>Pterygota</taxon>
        <taxon>Neoptera</taxon>
        <taxon>Paraneoptera</taxon>
        <taxon>Hemiptera</taxon>
        <taxon>Sternorrhyncha</taxon>
        <taxon>Aleyrodoidea</taxon>
        <taxon>Aleyrodidae</taxon>
        <taxon>Aleyrodinae</taxon>
        <taxon>Bemisia</taxon>
    </lineage>
</organism>
<feature type="transmembrane region" description="Helical" evidence="1">
    <location>
        <begin position="119"/>
        <end position="135"/>
    </location>
</feature>
<feature type="transmembrane region" description="Helical" evidence="1">
    <location>
        <begin position="74"/>
        <end position="98"/>
    </location>
</feature>
<sequence>MCRVWFCSACGQSLPDGLRCMSLFGAWLLILVGAATTIAMAIQQGSYYLLLIAFAVSALGYIFTYGGIRVCSPLLILVGTLIHFLLLFLIPFAIYLLLKPEIDKMKSGSKDAPFKGTPGAILLGIGIANAVYWLWEFYYTLTASSAFALLNRQSCPPCSPCPPVRGTC</sequence>
<evidence type="ECO:0000313" key="3">
    <source>
        <dbReference type="Proteomes" id="UP001152759"/>
    </source>
</evidence>
<feature type="transmembrane region" description="Helical" evidence="1">
    <location>
        <begin position="24"/>
        <end position="42"/>
    </location>
</feature>